<evidence type="ECO:0000259" key="1">
    <source>
        <dbReference type="Pfam" id="PF13649"/>
    </source>
</evidence>
<dbReference type="RefSeq" id="WP_092079585.1">
    <property type="nucleotide sequence ID" value="NZ_FMZW01000003.1"/>
</dbReference>
<dbReference type="InterPro" id="IPR029063">
    <property type="entry name" value="SAM-dependent_MTases_sf"/>
</dbReference>
<protein>
    <submittedName>
        <fullName evidence="2">Methyltransferase domain-containing protein</fullName>
    </submittedName>
</protein>
<dbReference type="SUPFAM" id="SSF53335">
    <property type="entry name" value="S-adenosyl-L-methionine-dependent methyltransferases"/>
    <property type="match status" value="1"/>
</dbReference>
<dbReference type="Gene3D" id="3.40.50.150">
    <property type="entry name" value="Vaccinia Virus protein VP39"/>
    <property type="match status" value="1"/>
</dbReference>
<reference evidence="2 3" key="1">
    <citation type="submission" date="2016-10" db="EMBL/GenBank/DDBJ databases">
        <authorList>
            <person name="de Groot N.N."/>
        </authorList>
    </citation>
    <scope>NUCLEOTIDE SEQUENCE [LARGE SCALE GENOMIC DNA]</scope>
    <source>
        <strain evidence="2 3">R5</strain>
    </source>
</reference>
<proteinExistence type="predicted"/>
<dbReference type="GO" id="GO:0032259">
    <property type="term" value="P:methylation"/>
    <property type="evidence" value="ECO:0007669"/>
    <property type="project" value="UniProtKB-KW"/>
</dbReference>
<dbReference type="Pfam" id="PF13649">
    <property type="entry name" value="Methyltransf_25"/>
    <property type="match status" value="1"/>
</dbReference>
<accession>A0A1G6M3Q2</accession>
<dbReference type="AlphaFoldDB" id="A0A1G6M3Q2"/>
<dbReference type="GO" id="GO:0008757">
    <property type="term" value="F:S-adenosylmethionine-dependent methyltransferase activity"/>
    <property type="evidence" value="ECO:0007669"/>
    <property type="project" value="InterPro"/>
</dbReference>
<keyword evidence="2" id="KW-0489">Methyltransferase</keyword>
<evidence type="ECO:0000313" key="2">
    <source>
        <dbReference type="EMBL" id="SDC49615.1"/>
    </source>
</evidence>
<dbReference type="CDD" id="cd02440">
    <property type="entry name" value="AdoMet_MTases"/>
    <property type="match status" value="1"/>
</dbReference>
<dbReference type="Proteomes" id="UP000199245">
    <property type="component" value="Unassembled WGS sequence"/>
</dbReference>
<gene>
    <name evidence="2" type="ORF">SAMN05216337_1003120</name>
</gene>
<name>A0A1G6M3Q2_9BRAD</name>
<evidence type="ECO:0000313" key="3">
    <source>
        <dbReference type="Proteomes" id="UP000199245"/>
    </source>
</evidence>
<keyword evidence="2" id="KW-0808">Transferase</keyword>
<feature type="domain" description="Methyltransferase" evidence="1">
    <location>
        <begin position="33"/>
        <end position="108"/>
    </location>
</feature>
<dbReference type="EMBL" id="FMZW01000003">
    <property type="protein sequence ID" value="SDC49615.1"/>
    <property type="molecule type" value="Genomic_DNA"/>
</dbReference>
<organism evidence="2 3">
    <name type="scientific">Bradyrhizobium brasilense</name>
    <dbReference type="NCBI Taxonomy" id="1419277"/>
    <lineage>
        <taxon>Bacteria</taxon>
        <taxon>Pseudomonadati</taxon>
        <taxon>Pseudomonadota</taxon>
        <taxon>Alphaproteobacteria</taxon>
        <taxon>Hyphomicrobiales</taxon>
        <taxon>Nitrobacteraceae</taxon>
        <taxon>Bradyrhizobium</taxon>
    </lineage>
</organism>
<dbReference type="InterPro" id="IPR041698">
    <property type="entry name" value="Methyltransf_25"/>
</dbReference>
<sequence length="223" mass="25799">MLAAIQARFSNAARQRRGEFLVRTVNLPLDAKILDLGGGTGRHIRAILPRHTDITVCDISADDLKAARERFGFKTVLLRETERLPFDNQAFDFCFCSSVIEHVTGPKQDVVTIEDGAAFQSIAREHQNRFAGEISRVAKSFYVQTPYRYFPIESHTWLPGIIVLLPRRLQIALIERFNRFWFKRTAPDWHLLDWREMTETFPDAKIYRERYLGVTKSLMAIKA</sequence>